<gene>
    <name evidence="1" type="ORF">NDEV_1090</name>
</gene>
<evidence type="ECO:0000313" key="2">
    <source>
        <dbReference type="Proteomes" id="UP000196239"/>
    </source>
</evidence>
<name>A0A128A3C7_9ARCH</name>
<reference evidence="2" key="1">
    <citation type="submission" date="2015-10" db="EMBL/GenBank/DDBJ databases">
        <authorList>
            <person name="Lehtovirta-Morley L.E."/>
            <person name="Vieille C."/>
        </authorList>
    </citation>
    <scope>NUCLEOTIDE SEQUENCE [LARGE SCALE GENOMIC DNA]</scope>
</reference>
<protein>
    <submittedName>
        <fullName evidence="1">Uncharacterized protein</fullName>
    </submittedName>
</protein>
<sequence length="43" mass="5109">MNCIKCKKSIGSTDLYKIVMYIVDQKFTDHHYEHVECPDKFTV</sequence>
<proteinExistence type="predicted"/>
<dbReference type="KEGG" id="ndv:NDEV_1090"/>
<dbReference type="AlphaFoldDB" id="A0A128A3C7"/>
<organism evidence="1 2">
    <name type="scientific">Nitrosotalea devaniterrae</name>
    <dbReference type="NCBI Taxonomy" id="1078905"/>
    <lineage>
        <taxon>Archaea</taxon>
        <taxon>Nitrososphaerota</taxon>
        <taxon>Nitrososphaeria</taxon>
        <taxon>Nitrosotaleales</taxon>
        <taxon>Nitrosotaleaceae</taxon>
        <taxon>Nitrosotalea</taxon>
    </lineage>
</organism>
<evidence type="ECO:0000313" key="1">
    <source>
        <dbReference type="EMBL" id="CUR51855.1"/>
    </source>
</evidence>
<accession>A0A128A3C7</accession>
<dbReference type="EMBL" id="LN890280">
    <property type="protein sequence ID" value="CUR51855.1"/>
    <property type="molecule type" value="Genomic_DNA"/>
</dbReference>
<dbReference type="Proteomes" id="UP000196239">
    <property type="component" value="Chromosome 1"/>
</dbReference>
<keyword evidence="2" id="KW-1185">Reference proteome</keyword>